<protein>
    <submittedName>
        <fullName evidence="5">Carboxylic ester hydrolase</fullName>
    </submittedName>
</protein>
<dbReference type="EMBL" id="NBTY01000200">
    <property type="protein sequence ID" value="OTP66528.1"/>
    <property type="molecule type" value="Genomic_DNA"/>
</dbReference>
<keyword evidence="2" id="KW-0442">Lipid degradation</keyword>
<evidence type="ECO:0000256" key="1">
    <source>
        <dbReference type="ARBA" id="ARBA00022801"/>
    </source>
</evidence>
<keyword evidence="3" id="KW-0443">Lipid metabolism</keyword>
<dbReference type="AlphaFoldDB" id="A0A242M5R4"/>
<gene>
    <name evidence="5" type="ORF">PAMC26510_34935</name>
</gene>
<accession>A0A242M5R4</accession>
<sequence length="421" mass="45955">MFKKITAALPLLIILTACGGGSSSSQPNLGNDYLTAPTGSYHVGYRDMRMVNDQVCPDPYFLKGTNEADFGADNHAKFCREFMVRIYYPSHMTPTTSPYFSPIVDGLAAFFQNAGIPDLTADDITAIKGVQSFTSKNLKVSAEKFPVIFFNPGYGMEAQIYEDSITGLVSHGYIVVALSNTFIGENTQFPDGRLVQQTAPKEQPIFDTSKGDILFSYAQITKVKAGAPSDPLFNAMDLEKTGLYGHSMGAIDTINVARGSSNPFKAVATLDSFPIDVNTMSYSPDELKGLTIPSLRINAADWNQQFNIPSDAKYQLLHDNYAVILSPSASDSTYTRHNNFSDYSTLQYLSAFQKIFESQSPETYSLGVANGYHVVKLTNAYLNGFFDKYLTNKGTSFLDKCQAVSVDSAASGSDNMLECGS</sequence>
<dbReference type="RefSeq" id="WP_086383782.1">
    <property type="nucleotide sequence ID" value="NZ_NBTY01000200.1"/>
</dbReference>
<dbReference type="Pfam" id="PF03403">
    <property type="entry name" value="PAF-AH_p_II"/>
    <property type="match status" value="1"/>
</dbReference>
<dbReference type="Proteomes" id="UP000194546">
    <property type="component" value="Unassembled WGS sequence"/>
</dbReference>
<organism evidence="5 6">
    <name type="scientific">Caballeronia sordidicola</name>
    <name type="common">Burkholderia sordidicola</name>
    <dbReference type="NCBI Taxonomy" id="196367"/>
    <lineage>
        <taxon>Bacteria</taxon>
        <taxon>Pseudomonadati</taxon>
        <taxon>Pseudomonadota</taxon>
        <taxon>Betaproteobacteria</taxon>
        <taxon>Burkholderiales</taxon>
        <taxon>Burkholderiaceae</taxon>
        <taxon>Caballeronia</taxon>
    </lineage>
</organism>
<keyword evidence="1 5" id="KW-0378">Hydrolase</keyword>
<evidence type="ECO:0000256" key="4">
    <source>
        <dbReference type="SAM" id="SignalP"/>
    </source>
</evidence>
<comment type="caution">
    <text evidence="5">The sequence shown here is derived from an EMBL/GenBank/DDBJ whole genome shotgun (WGS) entry which is preliminary data.</text>
</comment>
<feature type="chain" id="PRO_5012783229" evidence="4">
    <location>
        <begin position="20"/>
        <end position="421"/>
    </location>
</feature>
<dbReference type="InterPro" id="IPR029058">
    <property type="entry name" value="AB_hydrolase_fold"/>
</dbReference>
<dbReference type="SUPFAM" id="SSF53474">
    <property type="entry name" value="alpha/beta-Hydrolases"/>
    <property type="match status" value="1"/>
</dbReference>
<keyword evidence="4" id="KW-0732">Signal</keyword>
<dbReference type="Gene3D" id="3.40.50.1820">
    <property type="entry name" value="alpha/beta hydrolase"/>
    <property type="match status" value="1"/>
</dbReference>
<dbReference type="GO" id="GO:0003847">
    <property type="term" value="F:1-alkyl-2-acetylglycerophosphocholine esterase activity"/>
    <property type="evidence" value="ECO:0007669"/>
    <property type="project" value="TreeGrafter"/>
</dbReference>
<evidence type="ECO:0000313" key="6">
    <source>
        <dbReference type="Proteomes" id="UP000194546"/>
    </source>
</evidence>
<evidence type="ECO:0000256" key="3">
    <source>
        <dbReference type="ARBA" id="ARBA00023098"/>
    </source>
</evidence>
<proteinExistence type="predicted"/>
<dbReference type="PANTHER" id="PTHR10272">
    <property type="entry name" value="PLATELET-ACTIVATING FACTOR ACETYLHYDROLASE"/>
    <property type="match status" value="1"/>
</dbReference>
<dbReference type="PANTHER" id="PTHR10272:SF0">
    <property type="entry name" value="PLATELET-ACTIVATING FACTOR ACETYLHYDROLASE"/>
    <property type="match status" value="1"/>
</dbReference>
<name>A0A242M5R4_CABSO</name>
<evidence type="ECO:0000313" key="5">
    <source>
        <dbReference type="EMBL" id="OTP66528.1"/>
    </source>
</evidence>
<feature type="signal peptide" evidence="4">
    <location>
        <begin position="1"/>
        <end position="19"/>
    </location>
</feature>
<dbReference type="PROSITE" id="PS51257">
    <property type="entry name" value="PROKAR_LIPOPROTEIN"/>
    <property type="match status" value="1"/>
</dbReference>
<reference evidence="5 6" key="1">
    <citation type="submission" date="2017-03" db="EMBL/GenBank/DDBJ databases">
        <title>Genome analysis of strain PAMC 26510.</title>
        <authorList>
            <person name="Oh H.-M."/>
            <person name="Yang J.-A."/>
        </authorList>
    </citation>
    <scope>NUCLEOTIDE SEQUENCE [LARGE SCALE GENOMIC DNA]</scope>
    <source>
        <strain evidence="5 6">PAMC 26510</strain>
    </source>
</reference>
<dbReference type="GO" id="GO:0016042">
    <property type="term" value="P:lipid catabolic process"/>
    <property type="evidence" value="ECO:0007669"/>
    <property type="project" value="UniProtKB-KW"/>
</dbReference>
<evidence type="ECO:0000256" key="2">
    <source>
        <dbReference type="ARBA" id="ARBA00022963"/>
    </source>
</evidence>